<name>A0A316G5P2_9RHOB</name>
<protein>
    <recommendedName>
        <fullName evidence="4">YpeB-like protein with protease inhibitory function</fullName>
    </recommendedName>
</protein>
<dbReference type="OrthoDB" id="9810895at2"/>
<evidence type="ECO:0000313" key="2">
    <source>
        <dbReference type="EMBL" id="PWK55943.1"/>
    </source>
</evidence>
<organism evidence="2 3">
    <name type="scientific">Silicimonas algicola</name>
    <dbReference type="NCBI Taxonomy" id="1826607"/>
    <lineage>
        <taxon>Bacteria</taxon>
        <taxon>Pseudomonadati</taxon>
        <taxon>Pseudomonadota</taxon>
        <taxon>Alphaproteobacteria</taxon>
        <taxon>Rhodobacterales</taxon>
        <taxon>Paracoccaceae</taxon>
    </lineage>
</organism>
<keyword evidence="3" id="KW-1185">Reference proteome</keyword>
<feature type="signal peptide" evidence="1">
    <location>
        <begin position="1"/>
        <end position="20"/>
    </location>
</feature>
<keyword evidence="1" id="KW-0732">Signal</keyword>
<evidence type="ECO:0008006" key="4">
    <source>
        <dbReference type="Google" id="ProtNLM"/>
    </source>
</evidence>
<sequence>MKTKLATLALAALLPSAALAQSQNCASRDAVLERLSSRYGESRQSIGMATQGRVMEVYASLETGTWTITVTLPNGITCLVASGQAYEPLDEPREPSGIPS</sequence>
<proteinExistence type="predicted"/>
<dbReference type="AlphaFoldDB" id="A0A316G5P2"/>
<comment type="caution">
    <text evidence="2">The sequence shown here is derived from an EMBL/GenBank/DDBJ whole genome shotgun (WGS) entry which is preliminary data.</text>
</comment>
<dbReference type="KEGG" id="salo:EF888_18570"/>
<feature type="chain" id="PRO_5016411678" description="YpeB-like protein with protease inhibitory function" evidence="1">
    <location>
        <begin position="21"/>
        <end position="100"/>
    </location>
</feature>
<dbReference type="EMBL" id="QGGV01000005">
    <property type="protein sequence ID" value="PWK55943.1"/>
    <property type="molecule type" value="Genomic_DNA"/>
</dbReference>
<reference evidence="2 3" key="1">
    <citation type="submission" date="2018-05" db="EMBL/GenBank/DDBJ databases">
        <title>Genomic Encyclopedia of Type Strains, Phase IV (KMG-IV): sequencing the most valuable type-strain genomes for metagenomic binning, comparative biology and taxonomic classification.</title>
        <authorList>
            <person name="Goeker M."/>
        </authorList>
    </citation>
    <scope>NUCLEOTIDE SEQUENCE [LARGE SCALE GENOMIC DNA]</scope>
    <source>
        <strain evidence="2 3">DSM 103371</strain>
    </source>
</reference>
<evidence type="ECO:0000256" key="1">
    <source>
        <dbReference type="SAM" id="SignalP"/>
    </source>
</evidence>
<dbReference type="RefSeq" id="WP_109759389.1">
    <property type="nucleotide sequence ID" value="NZ_CP034588.1"/>
</dbReference>
<evidence type="ECO:0000313" key="3">
    <source>
        <dbReference type="Proteomes" id="UP000245390"/>
    </source>
</evidence>
<accession>A0A316G5P2</accession>
<gene>
    <name evidence="2" type="ORF">C8D95_1055</name>
</gene>
<dbReference type="Proteomes" id="UP000245390">
    <property type="component" value="Unassembled WGS sequence"/>
</dbReference>